<proteinExistence type="predicted"/>
<dbReference type="EMBL" id="CAFBNE010000201">
    <property type="protein sequence ID" value="CAB4971427.1"/>
    <property type="molecule type" value="Genomic_DNA"/>
</dbReference>
<accession>A0A6J7LT09</accession>
<organism evidence="2">
    <name type="scientific">freshwater metagenome</name>
    <dbReference type="NCBI Taxonomy" id="449393"/>
    <lineage>
        <taxon>unclassified sequences</taxon>
        <taxon>metagenomes</taxon>
        <taxon>ecological metagenomes</taxon>
    </lineage>
</organism>
<protein>
    <submittedName>
        <fullName evidence="2">Unannotated protein</fullName>
    </submittedName>
</protein>
<feature type="region of interest" description="Disordered" evidence="1">
    <location>
        <begin position="175"/>
        <end position="224"/>
    </location>
</feature>
<name>A0A6J7LT09_9ZZZZ</name>
<evidence type="ECO:0000313" key="2">
    <source>
        <dbReference type="EMBL" id="CAB4971427.1"/>
    </source>
</evidence>
<feature type="compositionally biased region" description="Polar residues" evidence="1">
    <location>
        <begin position="197"/>
        <end position="206"/>
    </location>
</feature>
<dbReference type="AlphaFoldDB" id="A0A6J7LT09"/>
<reference evidence="2" key="1">
    <citation type="submission" date="2020-05" db="EMBL/GenBank/DDBJ databases">
        <authorList>
            <person name="Chiriac C."/>
            <person name="Salcher M."/>
            <person name="Ghai R."/>
            <person name="Kavagutti S V."/>
        </authorList>
    </citation>
    <scope>NUCLEOTIDE SEQUENCE</scope>
</reference>
<gene>
    <name evidence="2" type="ORF">UFOPK3772_03410</name>
</gene>
<sequence>MLWSLGIPLRWWAGALAHAADLLLETMLGTAAWHSLMSHPERLFEGVGVNAGVMQNCPVARYEGSDEGGPSEDDAHRPLAKIGATIKEHGRMPDASAVAEASTLQACAVARKVATGWVERSQGDFAEITSPQATRRQCVLPGTRTSVGPSNCCSLSPGRMKIPATDCLRGIGYHMSRHSPHRHPSIVGGRRPLTAATPASPSQRTRTPPDPAFRPRSSQSQRPE</sequence>
<evidence type="ECO:0000256" key="1">
    <source>
        <dbReference type="SAM" id="MobiDB-lite"/>
    </source>
</evidence>
<feature type="compositionally biased region" description="Basic residues" evidence="1">
    <location>
        <begin position="175"/>
        <end position="184"/>
    </location>
</feature>